<sequence length="50" mass="5375">MDHFQHRLELLKRAIREGDRPATSARAGDVADFFSAPTDDGSGTPPPGLP</sequence>
<evidence type="ECO:0000256" key="1">
    <source>
        <dbReference type="SAM" id="MobiDB-lite"/>
    </source>
</evidence>
<name>A0ABR9WWV5_9RHOB</name>
<gene>
    <name evidence="2" type="ORF">IQ782_02780</name>
</gene>
<organism evidence="2 3">
    <name type="scientific">Salipiger mangrovisoli</name>
    <dbReference type="NCBI Taxonomy" id="2865933"/>
    <lineage>
        <taxon>Bacteria</taxon>
        <taxon>Pseudomonadati</taxon>
        <taxon>Pseudomonadota</taxon>
        <taxon>Alphaproteobacteria</taxon>
        <taxon>Rhodobacterales</taxon>
        <taxon>Roseobacteraceae</taxon>
        <taxon>Salipiger</taxon>
    </lineage>
</organism>
<evidence type="ECO:0000313" key="3">
    <source>
        <dbReference type="Proteomes" id="UP000607796"/>
    </source>
</evidence>
<dbReference type="Proteomes" id="UP000607796">
    <property type="component" value="Unassembled WGS sequence"/>
</dbReference>
<comment type="caution">
    <text evidence="2">The sequence shown here is derived from an EMBL/GenBank/DDBJ whole genome shotgun (WGS) entry which is preliminary data.</text>
</comment>
<dbReference type="RefSeq" id="WP_194133062.1">
    <property type="nucleotide sequence ID" value="NZ_JADFFK010000001.1"/>
</dbReference>
<dbReference type="EMBL" id="JADFFK010000001">
    <property type="protein sequence ID" value="MBE9635758.1"/>
    <property type="molecule type" value="Genomic_DNA"/>
</dbReference>
<reference evidence="2 3" key="1">
    <citation type="journal article" date="2021" name="Int. J. Syst. Evol. Microbiol.">
        <title>Salipiger mangrovisoli sp. nov., isolated from mangrove soil and the proposal for the reclassification of Paraphaeobacter pallidus as Salipiger pallidus comb. nov.</title>
        <authorList>
            <person name="Du J."/>
            <person name="Liu Y."/>
            <person name="Pei T."/>
            <person name="Deng M.R."/>
            <person name="Zhu H."/>
        </authorList>
    </citation>
    <scope>NUCLEOTIDE SEQUENCE [LARGE SCALE GENOMIC DNA]</scope>
    <source>
        <strain evidence="2 3">6D45A</strain>
    </source>
</reference>
<evidence type="ECO:0000313" key="2">
    <source>
        <dbReference type="EMBL" id="MBE9635758.1"/>
    </source>
</evidence>
<proteinExistence type="predicted"/>
<protein>
    <submittedName>
        <fullName evidence="2">Uncharacterized protein</fullName>
    </submittedName>
</protein>
<keyword evidence="3" id="KW-1185">Reference proteome</keyword>
<accession>A0ABR9WWV5</accession>
<feature type="region of interest" description="Disordered" evidence="1">
    <location>
        <begin position="19"/>
        <end position="50"/>
    </location>
</feature>